<dbReference type="InterPro" id="IPR003615">
    <property type="entry name" value="HNH_nuc"/>
</dbReference>
<evidence type="ECO:0000313" key="3">
    <source>
        <dbReference type="EMBL" id="KAK0741960.1"/>
    </source>
</evidence>
<dbReference type="Proteomes" id="UP001172159">
    <property type="component" value="Unassembled WGS sequence"/>
</dbReference>
<evidence type="ECO:0000313" key="4">
    <source>
        <dbReference type="Proteomes" id="UP001172159"/>
    </source>
</evidence>
<feature type="region of interest" description="Disordered" evidence="1">
    <location>
        <begin position="41"/>
        <end position="64"/>
    </location>
</feature>
<dbReference type="Pfam" id="PF13391">
    <property type="entry name" value="HNH_2"/>
    <property type="match status" value="1"/>
</dbReference>
<keyword evidence="4" id="KW-1185">Reference proteome</keyword>
<feature type="region of interest" description="Disordered" evidence="1">
    <location>
        <begin position="178"/>
        <end position="206"/>
    </location>
</feature>
<comment type="caution">
    <text evidence="3">The sequence shown here is derived from an EMBL/GenBank/DDBJ whole genome shotgun (WGS) entry which is preliminary data.</text>
</comment>
<sequence length="297" mass="33247">MAPKRKAAAYEPLPIEAKFVFNRPIDWMPHQLAALPGIEPSTSMQDAYTSPDDDGSQPSGSRLPTTHEELKQRFAAFIQGEIVARTTKINKGRREKSANAEKVKVLSAIRAVTLDPSSRLYHLHLHVDCMWRLQAAARQPESPDKIFQRELTSCISIAQSIMGTWVNKPVDTLNTVVAGERGEETSTDDTEGEAEGPSPADKAAQRTVPPWYQNRCALTGVEAVDAAHIVDVQAIKSMHDPAGFWSILQLFWPLEDIQQLEFTGYEERNILSLQPTAHRLWDRHKFALRPIQHPTSP</sequence>
<gene>
    <name evidence="3" type="ORF">B0T21DRAFT_122847</name>
</gene>
<dbReference type="AlphaFoldDB" id="A0AA40K111"/>
<evidence type="ECO:0000256" key="1">
    <source>
        <dbReference type="SAM" id="MobiDB-lite"/>
    </source>
</evidence>
<feature type="domain" description="HNH nuclease" evidence="2">
    <location>
        <begin position="216"/>
        <end position="288"/>
    </location>
</feature>
<protein>
    <recommendedName>
        <fullName evidence="2">HNH nuclease domain-containing protein</fullName>
    </recommendedName>
</protein>
<reference evidence="3" key="1">
    <citation type="submission" date="2023-06" db="EMBL/GenBank/DDBJ databases">
        <title>Genome-scale phylogeny and comparative genomics of the fungal order Sordariales.</title>
        <authorList>
            <consortium name="Lawrence Berkeley National Laboratory"/>
            <person name="Hensen N."/>
            <person name="Bonometti L."/>
            <person name="Westerberg I."/>
            <person name="Brannstrom I.O."/>
            <person name="Guillou S."/>
            <person name="Cros-Aarteil S."/>
            <person name="Calhoun S."/>
            <person name="Haridas S."/>
            <person name="Kuo A."/>
            <person name="Mondo S."/>
            <person name="Pangilinan J."/>
            <person name="Riley R."/>
            <person name="Labutti K."/>
            <person name="Andreopoulos B."/>
            <person name="Lipzen A."/>
            <person name="Chen C."/>
            <person name="Yanf M."/>
            <person name="Daum C."/>
            <person name="Ng V."/>
            <person name="Clum A."/>
            <person name="Steindorff A."/>
            <person name="Ohm R."/>
            <person name="Martin F."/>
            <person name="Silar P."/>
            <person name="Natvig D."/>
            <person name="Lalanne C."/>
            <person name="Gautier V."/>
            <person name="Ament-Velasquez S.L."/>
            <person name="Kruys A."/>
            <person name="Hutchinson M.I."/>
            <person name="Powell A.J."/>
            <person name="Barry K."/>
            <person name="Miller A.N."/>
            <person name="Grigoriev I.V."/>
            <person name="Debuchy R."/>
            <person name="Gladieux P."/>
            <person name="Thoren M.H."/>
            <person name="Johannesson H."/>
        </authorList>
    </citation>
    <scope>NUCLEOTIDE SEQUENCE</scope>
    <source>
        <strain evidence="3">CBS 540.89</strain>
    </source>
</reference>
<proteinExistence type="predicted"/>
<dbReference type="EMBL" id="JAUKTV010000003">
    <property type="protein sequence ID" value="KAK0741960.1"/>
    <property type="molecule type" value="Genomic_DNA"/>
</dbReference>
<evidence type="ECO:0000259" key="2">
    <source>
        <dbReference type="Pfam" id="PF13391"/>
    </source>
</evidence>
<accession>A0AA40K111</accession>
<feature type="compositionally biased region" description="Acidic residues" evidence="1">
    <location>
        <begin position="185"/>
        <end position="194"/>
    </location>
</feature>
<organism evidence="3 4">
    <name type="scientific">Apiosordaria backusii</name>
    <dbReference type="NCBI Taxonomy" id="314023"/>
    <lineage>
        <taxon>Eukaryota</taxon>
        <taxon>Fungi</taxon>
        <taxon>Dikarya</taxon>
        <taxon>Ascomycota</taxon>
        <taxon>Pezizomycotina</taxon>
        <taxon>Sordariomycetes</taxon>
        <taxon>Sordariomycetidae</taxon>
        <taxon>Sordariales</taxon>
        <taxon>Lasiosphaeriaceae</taxon>
        <taxon>Apiosordaria</taxon>
    </lineage>
</organism>
<name>A0AA40K111_9PEZI</name>